<sequence length="553" mass="61969">MKPLSDHVRAVTLVIWNVNIPLDEDLKETVDKLDLVDEKALLPATRMSNIFPKQPEGGHIHVVVKELPMTITIPQKRMLSEPPENVFDRLKRAKIVTDAPSETGKSAKYQSLQGDPLERIYDDLPPDPDIPPIPLLYEGFGHFLDIMNGHKNVPGLADVDVQELRNEVDELASKMTGYFSKKDDRRDEALACLNCIFSARRGIKIPQPYAAATGSVRTDGHNTEIHGPGTMIVVFKNCPTGISSLPQVELVCYAARLAATRMDEQLYLRWRVPFVGLTIVGCNITFYAIIAIDHRFRIVSLTPGFSCIPSASGGQDRTSLYSAFTAASVLQAHILQDSERLLNNPPAVIPADARRFPAISKLRKYPPSSNDYFAFEIGCFFPDRQPYRLLYAAVTPDRQFVLVKFSRRYPIELHEFCANSGHAPRIFAFEQLPGGWCAVVMDYIESGLPITDPSLPPVHQHRWAAELQRLMDDFHSKDLVHGDLRAANIICKGDSVMLIDFDWGGKAGEVFYPTLNLNDELLHGRASDDLRITKEDDRRVLRNTLAKLMNICG</sequence>
<dbReference type="InterPro" id="IPR011009">
    <property type="entry name" value="Kinase-like_dom_sf"/>
</dbReference>
<dbReference type="GO" id="GO:0005576">
    <property type="term" value="C:extracellular region"/>
    <property type="evidence" value="ECO:0007669"/>
    <property type="project" value="UniProtKB-SubCell"/>
</dbReference>
<evidence type="ECO:0000256" key="1">
    <source>
        <dbReference type="ARBA" id="ARBA00004340"/>
    </source>
</evidence>
<feature type="transmembrane region" description="Helical" evidence="4">
    <location>
        <begin position="270"/>
        <end position="290"/>
    </location>
</feature>
<evidence type="ECO:0000256" key="4">
    <source>
        <dbReference type="SAM" id="Phobius"/>
    </source>
</evidence>
<protein>
    <recommendedName>
        <fullName evidence="5">Crinkler effector protein N-terminal domain-containing protein</fullName>
    </recommendedName>
</protein>
<dbReference type="HOGENOM" id="CLU_013871_4_1_1"/>
<reference evidence="6 7" key="1">
    <citation type="submission" date="2014-04" db="EMBL/GenBank/DDBJ databases">
        <title>Evolutionary Origins and Diversification of the Mycorrhizal Mutualists.</title>
        <authorList>
            <consortium name="DOE Joint Genome Institute"/>
            <consortium name="Mycorrhizal Genomics Consortium"/>
            <person name="Kohler A."/>
            <person name="Kuo A."/>
            <person name="Nagy L.G."/>
            <person name="Floudas D."/>
            <person name="Copeland A."/>
            <person name="Barry K.W."/>
            <person name="Cichocki N."/>
            <person name="Veneault-Fourrey C."/>
            <person name="LaButti K."/>
            <person name="Lindquist E.A."/>
            <person name="Lipzen A."/>
            <person name="Lundell T."/>
            <person name="Morin E."/>
            <person name="Murat C."/>
            <person name="Riley R."/>
            <person name="Ohm R."/>
            <person name="Sun H."/>
            <person name="Tunlid A."/>
            <person name="Henrissat B."/>
            <person name="Grigoriev I.V."/>
            <person name="Hibbett D.S."/>
            <person name="Martin F."/>
        </authorList>
    </citation>
    <scope>NUCLEOTIDE SEQUENCE [LARGE SCALE GENOMIC DNA]</scope>
    <source>
        <strain evidence="6 7">Koide BX008</strain>
    </source>
</reference>
<dbReference type="SUPFAM" id="SSF56112">
    <property type="entry name" value="Protein kinase-like (PK-like)"/>
    <property type="match status" value="1"/>
</dbReference>
<feature type="domain" description="Crinkler effector protein N-terminal" evidence="5">
    <location>
        <begin position="6"/>
        <end position="65"/>
    </location>
</feature>
<evidence type="ECO:0000313" key="6">
    <source>
        <dbReference type="EMBL" id="KIL70470.1"/>
    </source>
</evidence>
<dbReference type="EMBL" id="KN818224">
    <property type="protein sequence ID" value="KIL70470.1"/>
    <property type="molecule type" value="Genomic_DNA"/>
</dbReference>
<dbReference type="Proteomes" id="UP000054549">
    <property type="component" value="Unassembled WGS sequence"/>
</dbReference>
<proteinExistence type="predicted"/>
<dbReference type="AlphaFoldDB" id="A0A0C2T3L7"/>
<keyword evidence="7" id="KW-1185">Reference proteome</keyword>
<keyword evidence="4" id="KW-0812">Transmembrane</keyword>
<dbReference type="InParanoid" id="A0A0C2T3L7"/>
<keyword evidence="3" id="KW-0964">Secreted</keyword>
<organism evidence="6 7">
    <name type="scientific">Amanita muscaria (strain Koide BX008)</name>
    <dbReference type="NCBI Taxonomy" id="946122"/>
    <lineage>
        <taxon>Eukaryota</taxon>
        <taxon>Fungi</taxon>
        <taxon>Dikarya</taxon>
        <taxon>Basidiomycota</taxon>
        <taxon>Agaricomycotina</taxon>
        <taxon>Agaricomycetes</taxon>
        <taxon>Agaricomycetidae</taxon>
        <taxon>Agaricales</taxon>
        <taxon>Pluteineae</taxon>
        <taxon>Amanitaceae</taxon>
        <taxon>Amanita</taxon>
    </lineage>
</organism>
<evidence type="ECO:0000259" key="5">
    <source>
        <dbReference type="Pfam" id="PF20147"/>
    </source>
</evidence>
<keyword evidence="4" id="KW-1133">Transmembrane helix</keyword>
<dbReference type="Gene3D" id="1.10.510.10">
    <property type="entry name" value="Transferase(Phosphotransferase) domain 1"/>
    <property type="match status" value="1"/>
</dbReference>
<comment type="subcellular location">
    <subcellularLocation>
        <location evidence="1">Host cell</location>
    </subcellularLocation>
    <subcellularLocation>
        <location evidence="2">Secreted</location>
    </subcellularLocation>
</comment>
<evidence type="ECO:0000256" key="2">
    <source>
        <dbReference type="ARBA" id="ARBA00004613"/>
    </source>
</evidence>
<accession>A0A0C2T3L7</accession>
<dbReference type="InterPro" id="IPR045379">
    <property type="entry name" value="Crinkler_N"/>
</dbReference>
<dbReference type="GO" id="GO:0043657">
    <property type="term" value="C:host cell"/>
    <property type="evidence" value="ECO:0007669"/>
    <property type="project" value="UniProtKB-SubCell"/>
</dbReference>
<dbReference type="Pfam" id="PF20147">
    <property type="entry name" value="Crinkler"/>
    <property type="match status" value="1"/>
</dbReference>
<evidence type="ECO:0000313" key="7">
    <source>
        <dbReference type="Proteomes" id="UP000054549"/>
    </source>
</evidence>
<keyword evidence="4" id="KW-0472">Membrane</keyword>
<dbReference type="OrthoDB" id="3261131at2759"/>
<gene>
    <name evidence="6" type="ORF">M378DRAFT_68187</name>
</gene>
<name>A0A0C2T3L7_AMAMK</name>
<evidence type="ECO:0000256" key="3">
    <source>
        <dbReference type="ARBA" id="ARBA00022525"/>
    </source>
</evidence>